<proteinExistence type="predicted"/>
<dbReference type="Proteomes" id="UP001233172">
    <property type="component" value="Unassembled WGS sequence"/>
</dbReference>
<name>A0AAD8AV80_BIOPF</name>
<reference evidence="2" key="2">
    <citation type="submission" date="2023-04" db="EMBL/GenBank/DDBJ databases">
        <authorList>
            <person name="Bu L."/>
            <person name="Lu L."/>
            <person name="Laidemitt M.R."/>
            <person name="Zhang S.M."/>
            <person name="Mutuku M."/>
            <person name="Mkoji G."/>
            <person name="Steinauer M."/>
            <person name="Loker E.S."/>
        </authorList>
    </citation>
    <scope>NUCLEOTIDE SEQUENCE</scope>
    <source>
        <strain evidence="2">KasaAsao</strain>
        <tissue evidence="2">Whole Snail</tissue>
    </source>
</reference>
<gene>
    <name evidence="2" type="ORF">Bpfe_027555</name>
</gene>
<keyword evidence="3" id="KW-1185">Reference proteome</keyword>
<dbReference type="InterPro" id="IPR053164">
    <property type="entry name" value="IS1016-like_transposase"/>
</dbReference>
<protein>
    <submittedName>
        <fullName evidence="2">OTU domain-containing protein 4</fullName>
    </submittedName>
</protein>
<evidence type="ECO:0000256" key="1">
    <source>
        <dbReference type="SAM" id="MobiDB-lite"/>
    </source>
</evidence>
<accession>A0AAD8AV80</accession>
<reference evidence="2" key="1">
    <citation type="journal article" date="2023" name="PLoS Negl. Trop. Dis.">
        <title>A genome sequence for Biomphalaria pfeifferi, the major vector snail for the human-infecting parasite Schistosoma mansoni.</title>
        <authorList>
            <person name="Bu L."/>
            <person name="Lu L."/>
            <person name="Laidemitt M.R."/>
            <person name="Zhang S.M."/>
            <person name="Mutuku M."/>
            <person name="Mkoji G."/>
            <person name="Steinauer M."/>
            <person name="Loker E.S."/>
        </authorList>
    </citation>
    <scope>NUCLEOTIDE SEQUENCE</scope>
    <source>
        <strain evidence="2">KasaAsao</strain>
    </source>
</reference>
<dbReference type="AlphaFoldDB" id="A0AAD8AV80"/>
<dbReference type="PANTHER" id="PTHR47163:SF2">
    <property type="entry name" value="SI:DKEY-17M8.2"/>
    <property type="match status" value="1"/>
</dbReference>
<dbReference type="EMBL" id="JASAOG010000226">
    <property type="protein sequence ID" value="KAK0043046.1"/>
    <property type="molecule type" value="Genomic_DNA"/>
</dbReference>
<sequence length="146" mass="17624">MSDCWRSYDCLNSEGYRHLTVNHSYNFVNPETKAHTQHIERLWRKVKWNIPKADNKRHHMFGHLIKFLFRFKHTLYQKRFHEIFKNITRLYRPISTDYYPTATQGPTPPETEPAGRTDINHHHNPLTSDSNRKYVNVTNHHHHKTP</sequence>
<organism evidence="2 3">
    <name type="scientific">Biomphalaria pfeifferi</name>
    <name type="common">Bloodfluke planorb</name>
    <name type="synonym">Freshwater snail</name>
    <dbReference type="NCBI Taxonomy" id="112525"/>
    <lineage>
        <taxon>Eukaryota</taxon>
        <taxon>Metazoa</taxon>
        <taxon>Spiralia</taxon>
        <taxon>Lophotrochozoa</taxon>
        <taxon>Mollusca</taxon>
        <taxon>Gastropoda</taxon>
        <taxon>Heterobranchia</taxon>
        <taxon>Euthyneura</taxon>
        <taxon>Panpulmonata</taxon>
        <taxon>Hygrophila</taxon>
        <taxon>Lymnaeoidea</taxon>
        <taxon>Planorbidae</taxon>
        <taxon>Biomphalaria</taxon>
    </lineage>
</organism>
<dbReference type="PANTHER" id="PTHR47163">
    <property type="entry name" value="DDE_TNP_IS1595 DOMAIN-CONTAINING PROTEIN"/>
    <property type="match status" value="1"/>
</dbReference>
<evidence type="ECO:0000313" key="2">
    <source>
        <dbReference type="EMBL" id="KAK0043046.1"/>
    </source>
</evidence>
<feature type="region of interest" description="Disordered" evidence="1">
    <location>
        <begin position="99"/>
        <end position="146"/>
    </location>
</feature>
<evidence type="ECO:0000313" key="3">
    <source>
        <dbReference type="Proteomes" id="UP001233172"/>
    </source>
</evidence>
<comment type="caution">
    <text evidence="2">The sequence shown here is derived from an EMBL/GenBank/DDBJ whole genome shotgun (WGS) entry which is preliminary data.</text>
</comment>